<sequence length="120" mass="13259">MNNSRLLSPTRKVEVKLTDNGAPFACSMTSHKNININAEVQVPLQLPGLIIFVHGVNSEGEWYDYAEKALCDGLNERLGLKDKFSLVENKYDAGRLTEVSHNESGWSACEAGRPHATKKS</sequence>
<reference evidence="2 3" key="1">
    <citation type="submission" date="2024-07" db="EMBL/GenBank/DDBJ databases">
        <title>Novel bacterial strain Erwinia sp. OPT-41 promoting growth of various crops.</title>
        <authorList>
            <person name="Egorshina A."/>
            <person name="Lukyantsev M.A."/>
            <person name="Golubev S.N."/>
            <person name="Muratova A.Y."/>
            <person name="Bulygina E.A."/>
        </authorList>
    </citation>
    <scope>NUCLEOTIDE SEQUENCE [LARGE SCALE GENOMIC DNA]</scope>
    <source>
        <strain evidence="2 3">OPT-41</strain>
    </source>
</reference>
<dbReference type="EMBL" id="JBGCUC010000002">
    <property type="protein sequence ID" value="MFG6075221.1"/>
    <property type="molecule type" value="Genomic_DNA"/>
</dbReference>
<evidence type="ECO:0000259" key="1">
    <source>
        <dbReference type="Pfam" id="PF24322"/>
    </source>
</evidence>
<proteinExistence type="predicted"/>
<keyword evidence="3" id="KW-1185">Reference proteome</keyword>
<dbReference type="InterPro" id="IPR056221">
    <property type="entry name" value="Tle3_ab_dom"/>
</dbReference>
<accession>A0ABW7CG96</accession>
<name>A0ABW7CG96_9GAMM</name>
<evidence type="ECO:0000313" key="2">
    <source>
        <dbReference type="EMBL" id="MFG6075221.1"/>
    </source>
</evidence>
<evidence type="ECO:0000313" key="3">
    <source>
        <dbReference type="Proteomes" id="UP001605250"/>
    </source>
</evidence>
<feature type="domain" description="T6SS Tle3 phospholipase effector alpha/beta" evidence="1">
    <location>
        <begin position="46"/>
        <end position="97"/>
    </location>
</feature>
<gene>
    <name evidence="2" type="ORF">AB3U87_02460</name>
</gene>
<dbReference type="RefSeq" id="WP_394148280.1">
    <property type="nucleotide sequence ID" value="NZ_JBGCUC010000002.1"/>
</dbReference>
<protein>
    <recommendedName>
        <fullName evidence="1">T6SS Tle3 phospholipase effector alpha/beta domain-containing protein</fullName>
    </recommendedName>
</protein>
<dbReference type="Proteomes" id="UP001605250">
    <property type="component" value="Unassembled WGS sequence"/>
</dbReference>
<organism evidence="2 3">
    <name type="scientific">Erwinia plantamica</name>
    <dbReference type="NCBI Taxonomy" id="3237104"/>
    <lineage>
        <taxon>Bacteria</taxon>
        <taxon>Pseudomonadati</taxon>
        <taxon>Pseudomonadota</taxon>
        <taxon>Gammaproteobacteria</taxon>
        <taxon>Enterobacterales</taxon>
        <taxon>Erwiniaceae</taxon>
        <taxon>Erwinia</taxon>
    </lineage>
</organism>
<dbReference type="Pfam" id="PF24322">
    <property type="entry name" value="Tle3"/>
    <property type="match status" value="1"/>
</dbReference>
<comment type="caution">
    <text evidence="2">The sequence shown here is derived from an EMBL/GenBank/DDBJ whole genome shotgun (WGS) entry which is preliminary data.</text>
</comment>